<accession>A0ACB9CJ22</accession>
<proteinExistence type="predicted"/>
<reference evidence="1 2" key="2">
    <citation type="journal article" date="2022" name="Mol. Ecol. Resour.">
        <title>The genomes of chicory, endive, great burdock and yacon provide insights into Asteraceae paleo-polyploidization history and plant inulin production.</title>
        <authorList>
            <person name="Fan W."/>
            <person name="Wang S."/>
            <person name="Wang H."/>
            <person name="Wang A."/>
            <person name="Jiang F."/>
            <person name="Liu H."/>
            <person name="Zhao H."/>
            <person name="Xu D."/>
            <person name="Zhang Y."/>
        </authorList>
    </citation>
    <scope>NUCLEOTIDE SEQUENCE [LARGE SCALE GENOMIC DNA]</scope>
    <source>
        <strain evidence="2">cv. Niubang</strain>
    </source>
</reference>
<organism evidence="1 2">
    <name type="scientific">Arctium lappa</name>
    <name type="common">Greater burdock</name>
    <name type="synonym">Lappa major</name>
    <dbReference type="NCBI Taxonomy" id="4217"/>
    <lineage>
        <taxon>Eukaryota</taxon>
        <taxon>Viridiplantae</taxon>
        <taxon>Streptophyta</taxon>
        <taxon>Embryophyta</taxon>
        <taxon>Tracheophyta</taxon>
        <taxon>Spermatophyta</taxon>
        <taxon>Magnoliopsida</taxon>
        <taxon>eudicotyledons</taxon>
        <taxon>Gunneridae</taxon>
        <taxon>Pentapetalae</taxon>
        <taxon>asterids</taxon>
        <taxon>campanulids</taxon>
        <taxon>Asterales</taxon>
        <taxon>Asteraceae</taxon>
        <taxon>Carduoideae</taxon>
        <taxon>Cardueae</taxon>
        <taxon>Arctiinae</taxon>
        <taxon>Arctium</taxon>
    </lineage>
</organism>
<protein>
    <submittedName>
        <fullName evidence="1">Uncharacterized protein</fullName>
    </submittedName>
</protein>
<sequence length="72" mass="8087">MNLCLIFIDDLLIDSMFFYVILQCNLNKGARVDGMESKTHFIEGARCGGRTSTPDATNFISFNKQQSAMALY</sequence>
<dbReference type="Proteomes" id="UP001055879">
    <property type="component" value="Linkage Group LG04"/>
</dbReference>
<evidence type="ECO:0000313" key="2">
    <source>
        <dbReference type="Proteomes" id="UP001055879"/>
    </source>
</evidence>
<reference evidence="2" key="1">
    <citation type="journal article" date="2022" name="Mol. Ecol. Resour.">
        <title>The genomes of chicory, endive, great burdock and yacon provide insights into Asteraceae palaeo-polyploidization history and plant inulin production.</title>
        <authorList>
            <person name="Fan W."/>
            <person name="Wang S."/>
            <person name="Wang H."/>
            <person name="Wang A."/>
            <person name="Jiang F."/>
            <person name="Liu H."/>
            <person name="Zhao H."/>
            <person name="Xu D."/>
            <person name="Zhang Y."/>
        </authorList>
    </citation>
    <scope>NUCLEOTIDE SEQUENCE [LARGE SCALE GENOMIC DNA]</scope>
    <source>
        <strain evidence="2">cv. Niubang</strain>
    </source>
</reference>
<keyword evidence="2" id="KW-1185">Reference proteome</keyword>
<gene>
    <name evidence="1" type="ORF">L6452_13719</name>
</gene>
<name>A0ACB9CJ22_ARCLA</name>
<dbReference type="EMBL" id="CM042050">
    <property type="protein sequence ID" value="KAI3734254.1"/>
    <property type="molecule type" value="Genomic_DNA"/>
</dbReference>
<comment type="caution">
    <text evidence="1">The sequence shown here is derived from an EMBL/GenBank/DDBJ whole genome shotgun (WGS) entry which is preliminary data.</text>
</comment>
<evidence type="ECO:0000313" key="1">
    <source>
        <dbReference type="EMBL" id="KAI3734254.1"/>
    </source>
</evidence>